<comment type="cofactor">
    <cofactor evidence="1">
        <name>heme</name>
        <dbReference type="ChEBI" id="CHEBI:30413"/>
    </cofactor>
</comment>
<dbReference type="PANTHER" id="PTHR47946">
    <property type="entry name" value="CYTOCHROME P450 78A7-RELATED"/>
    <property type="match status" value="1"/>
</dbReference>
<dbReference type="GO" id="GO:0020037">
    <property type="term" value="F:heme binding"/>
    <property type="evidence" value="ECO:0007669"/>
    <property type="project" value="InterPro"/>
</dbReference>
<dbReference type="EMBL" id="JBCGBO010000007">
    <property type="protein sequence ID" value="KAK9187388.1"/>
    <property type="molecule type" value="Genomic_DNA"/>
</dbReference>
<evidence type="ECO:0000256" key="7">
    <source>
        <dbReference type="ARBA" id="ARBA00023033"/>
    </source>
</evidence>
<dbReference type="GO" id="GO:0004497">
    <property type="term" value="F:monooxygenase activity"/>
    <property type="evidence" value="ECO:0007669"/>
    <property type="project" value="UniProtKB-KW"/>
</dbReference>
<keyword evidence="7" id="KW-0503">Monooxygenase</keyword>
<dbReference type="GO" id="GO:0016705">
    <property type="term" value="F:oxidoreductase activity, acting on paired donors, with incorporation or reduction of molecular oxygen"/>
    <property type="evidence" value="ECO:0007669"/>
    <property type="project" value="InterPro"/>
</dbReference>
<dbReference type="InterPro" id="IPR051996">
    <property type="entry name" value="Cytochrome_P450_78A"/>
</dbReference>
<keyword evidence="9" id="KW-1185">Reference proteome</keyword>
<gene>
    <name evidence="8" type="ORF">WN944_018782</name>
</gene>
<protein>
    <submittedName>
        <fullName evidence="8">Uncharacterized protein</fullName>
    </submittedName>
</protein>
<evidence type="ECO:0000256" key="5">
    <source>
        <dbReference type="ARBA" id="ARBA00023002"/>
    </source>
</evidence>
<evidence type="ECO:0000256" key="4">
    <source>
        <dbReference type="ARBA" id="ARBA00022723"/>
    </source>
</evidence>
<comment type="similarity">
    <text evidence="2">Belongs to the cytochrome P450 family.</text>
</comment>
<keyword evidence="6" id="KW-0408">Iron</keyword>
<dbReference type="GO" id="GO:0005506">
    <property type="term" value="F:iron ion binding"/>
    <property type="evidence" value="ECO:0007669"/>
    <property type="project" value="InterPro"/>
</dbReference>
<sequence length="144" mass="15590">MHQNAISYEKTCEALTWEITILPAGIEETLWVHPLGPLVSSACLSTSHVTRHTSHVTLSNGMLIPANTNAMVSMQVITHDSYPHEFKATKILVADVDLRGRGLQHGPLSSARRVCPSKNLGLATVSTRFGASTDHKFQMGSSPS</sequence>
<name>A0AAP0LU14_9ROSI</name>
<dbReference type="SUPFAM" id="SSF48264">
    <property type="entry name" value="Cytochrome P450"/>
    <property type="match status" value="1"/>
</dbReference>
<keyword evidence="5" id="KW-0560">Oxidoreductase</keyword>
<dbReference type="InterPro" id="IPR036396">
    <property type="entry name" value="Cyt_P450_sf"/>
</dbReference>
<comment type="caution">
    <text evidence="8">The sequence shown here is derived from an EMBL/GenBank/DDBJ whole genome shotgun (WGS) entry which is preliminary data.</text>
</comment>
<proteinExistence type="inferred from homology"/>
<evidence type="ECO:0000256" key="1">
    <source>
        <dbReference type="ARBA" id="ARBA00001971"/>
    </source>
</evidence>
<dbReference type="Gene3D" id="1.10.630.10">
    <property type="entry name" value="Cytochrome P450"/>
    <property type="match status" value="1"/>
</dbReference>
<organism evidence="8 9">
    <name type="scientific">Citrus x changshan-huyou</name>
    <dbReference type="NCBI Taxonomy" id="2935761"/>
    <lineage>
        <taxon>Eukaryota</taxon>
        <taxon>Viridiplantae</taxon>
        <taxon>Streptophyta</taxon>
        <taxon>Embryophyta</taxon>
        <taxon>Tracheophyta</taxon>
        <taxon>Spermatophyta</taxon>
        <taxon>Magnoliopsida</taxon>
        <taxon>eudicotyledons</taxon>
        <taxon>Gunneridae</taxon>
        <taxon>Pentapetalae</taxon>
        <taxon>rosids</taxon>
        <taxon>malvids</taxon>
        <taxon>Sapindales</taxon>
        <taxon>Rutaceae</taxon>
        <taxon>Aurantioideae</taxon>
        <taxon>Citrus</taxon>
    </lineage>
</organism>
<keyword evidence="3" id="KW-0349">Heme</keyword>
<evidence type="ECO:0000313" key="8">
    <source>
        <dbReference type="EMBL" id="KAK9187388.1"/>
    </source>
</evidence>
<evidence type="ECO:0000256" key="3">
    <source>
        <dbReference type="ARBA" id="ARBA00022617"/>
    </source>
</evidence>
<evidence type="ECO:0000256" key="6">
    <source>
        <dbReference type="ARBA" id="ARBA00023004"/>
    </source>
</evidence>
<dbReference type="Proteomes" id="UP001428341">
    <property type="component" value="Unassembled WGS sequence"/>
</dbReference>
<reference evidence="8 9" key="1">
    <citation type="submission" date="2024-05" db="EMBL/GenBank/DDBJ databases">
        <title>Haplotype-resolved chromosome-level genome assembly of Huyou (Citrus changshanensis).</title>
        <authorList>
            <person name="Miao C."/>
            <person name="Chen W."/>
            <person name="Wu Y."/>
            <person name="Wang L."/>
            <person name="Zhao S."/>
            <person name="Grierson D."/>
            <person name="Xu C."/>
            <person name="Chen K."/>
        </authorList>
    </citation>
    <scope>NUCLEOTIDE SEQUENCE [LARGE SCALE GENOMIC DNA]</scope>
    <source>
        <strain evidence="8">01-14</strain>
        <tissue evidence="8">Leaf</tissue>
    </source>
</reference>
<keyword evidence="4" id="KW-0479">Metal-binding</keyword>
<dbReference type="AlphaFoldDB" id="A0AAP0LU14"/>
<evidence type="ECO:0000256" key="2">
    <source>
        <dbReference type="ARBA" id="ARBA00010617"/>
    </source>
</evidence>
<dbReference type="PANTHER" id="PTHR47946:SF6">
    <property type="entry name" value="CYTOCHROME P450 78A7"/>
    <property type="match status" value="1"/>
</dbReference>
<accession>A0AAP0LU14</accession>
<evidence type="ECO:0000313" key="9">
    <source>
        <dbReference type="Proteomes" id="UP001428341"/>
    </source>
</evidence>